<dbReference type="Proteomes" id="UP000294746">
    <property type="component" value="Unassembled WGS sequence"/>
</dbReference>
<dbReference type="Pfam" id="PF06265">
    <property type="entry name" value="YutD-like"/>
    <property type="match status" value="1"/>
</dbReference>
<dbReference type="RefSeq" id="WP_243649480.1">
    <property type="nucleotide sequence ID" value="NZ_SLXV01000018.1"/>
</dbReference>
<organism evidence="2 3">
    <name type="scientific">Baia soyae</name>
    <dbReference type="NCBI Taxonomy" id="1544746"/>
    <lineage>
        <taxon>Bacteria</taxon>
        <taxon>Bacillati</taxon>
        <taxon>Bacillota</taxon>
        <taxon>Bacilli</taxon>
        <taxon>Bacillales</taxon>
        <taxon>Thermoactinomycetaceae</taxon>
        <taxon>Baia</taxon>
    </lineage>
</organism>
<name>A0A4R2RXQ7_9BACL</name>
<protein>
    <submittedName>
        <fullName evidence="2">Uncharacterized protein YutD</fullName>
    </submittedName>
</protein>
<evidence type="ECO:0000256" key="1">
    <source>
        <dbReference type="PIRSR" id="PIRSR012565-1"/>
    </source>
</evidence>
<dbReference type="Gene3D" id="3.50.4.20">
    <property type="match status" value="1"/>
</dbReference>
<proteinExistence type="predicted"/>
<accession>A0A4R2RXQ7</accession>
<gene>
    <name evidence="2" type="ORF">EDD57_11816</name>
</gene>
<comment type="caution">
    <text evidence="2">The sequence shown here is derived from an EMBL/GenBank/DDBJ whole genome shotgun (WGS) entry which is preliminary data.</text>
</comment>
<dbReference type="InterPro" id="IPR038141">
    <property type="entry name" value="YutD-like_sf"/>
</dbReference>
<dbReference type="PIRSF" id="PIRSF012565">
    <property type="entry name" value="DUF1027"/>
    <property type="match status" value="1"/>
</dbReference>
<dbReference type="AlphaFoldDB" id="A0A4R2RXQ7"/>
<keyword evidence="1" id="KW-1015">Disulfide bond</keyword>
<evidence type="ECO:0000313" key="2">
    <source>
        <dbReference type="EMBL" id="TCP68278.1"/>
    </source>
</evidence>
<sequence length="108" mass="12761">MEIVEIQGLPFEVVMDYKEGWNPEVFKKRYSEILSKYDFIVGDWGYGQLRLKGFFHDDHIRATADTSISYLEEYLNEYCNFGCSYFILQKKFTQDDVRAKTTESDTVV</sequence>
<dbReference type="InterPro" id="IPR009370">
    <property type="entry name" value="YutD-like"/>
</dbReference>
<reference evidence="2 3" key="1">
    <citation type="submission" date="2019-03" db="EMBL/GenBank/DDBJ databases">
        <title>Genomic Encyclopedia of Type Strains, Phase IV (KMG-IV): sequencing the most valuable type-strain genomes for metagenomic binning, comparative biology and taxonomic classification.</title>
        <authorList>
            <person name="Goeker M."/>
        </authorList>
    </citation>
    <scope>NUCLEOTIDE SEQUENCE [LARGE SCALE GENOMIC DNA]</scope>
    <source>
        <strain evidence="2 3">DSM 46831</strain>
    </source>
</reference>
<feature type="disulfide bond" evidence="1">
    <location>
        <begin position="79"/>
        <end position="83"/>
    </location>
</feature>
<evidence type="ECO:0000313" key="3">
    <source>
        <dbReference type="Proteomes" id="UP000294746"/>
    </source>
</evidence>
<keyword evidence="3" id="KW-1185">Reference proteome</keyword>
<dbReference type="EMBL" id="SLXV01000018">
    <property type="protein sequence ID" value="TCP68278.1"/>
    <property type="molecule type" value="Genomic_DNA"/>
</dbReference>